<organism evidence="1 2">
    <name type="scientific">Trichinella patagoniensis</name>
    <dbReference type="NCBI Taxonomy" id="990121"/>
    <lineage>
        <taxon>Eukaryota</taxon>
        <taxon>Metazoa</taxon>
        <taxon>Ecdysozoa</taxon>
        <taxon>Nematoda</taxon>
        <taxon>Enoplea</taxon>
        <taxon>Dorylaimia</taxon>
        <taxon>Trichinellida</taxon>
        <taxon>Trichinellidae</taxon>
        <taxon>Trichinella</taxon>
    </lineage>
</organism>
<evidence type="ECO:0000313" key="1">
    <source>
        <dbReference type="EMBL" id="KRX69268.1"/>
    </source>
</evidence>
<dbReference type="Proteomes" id="UP000054783">
    <property type="component" value="Unassembled WGS sequence"/>
</dbReference>
<protein>
    <submittedName>
        <fullName evidence="1">Uncharacterized protein</fullName>
    </submittedName>
</protein>
<dbReference type="AlphaFoldDB" id="A0A0V0W0G4"/>
<comment type="caution">
    <text evidence="1">The sequence shown here is derived from an EMBL/GenBank/DDBJ whole genome shotgun (WGS) entry which is preliminary data.</text>
</comment>
<proteinExistence type="predicted"/>
<keyword evidence="2" id="KW-1185">Reference proteome</keyword>
<evidence type="ECO:0000313" key="2">
    <source>
        <dbReference type="Proteomes" id="UP000054783"/>
    </source>
</evidence>
<sequence length="35" mass="4081">MDKSLLMIYIDSVRDPSKAENYCLSLILRNCKCLM</sequence>
<gene>
    <name evidence="1" type="ORF">T12_10226</name>
</gene>
<feature type="non-terminal residue" evidence="1">
    <location>
        <position position="35"/>
    </location>
</feature>
<dbReference type="EMBL" id="JYDQ01005967">
    <property type="protein sequence ID" value="KRX69268.1"/>
    <property type="molecule type" value="Genomic_DNA"/>
</dbReference>
<accession>A0A0V0W0G4</accession>
<reference evidence="1 2" key="1">
    <citation type="submission" date="2015-01" db="EMBL/GenBank/DDBJ databases">
        <title>Evolution of Trichinella species and genotypes.</title>
        <authorList>
            <person name="Korhonen P.K."/>
            <person name="Edoardo P."/>
            <person name="Giuseppe L.R."/>
            <person name="Gasser R.B."/>
        </authorList>
    </citation>
    <scope>NUCLEOTIDE SEQUENCE [LARGE SCALE GENOMIC DNA]</scope>
    <source>
        <strain evidence="1">ISS2496</strain>
    </source>
</reference>
<name>A0A0V0W0G4_9BILA</name>